<reference evidence="10" key="1">
    <citation type="submission" date="2025-08" db="UniProtKB">
        <authorList>
            <consortium name="RefSeq"/>
        </authorList>
    </citation>
    <scope>IDENTIFICATION</scope>
</reference>
<evidence type="ECO:0000313" key="9">
    <source>
        <dbReference type="Proteomes" id="UP000322000"/>
    </source>
</evidence>
<keyword evidence="3 8" id="KW-0812">Transmembrane</keyword>
<keyword evidence="4 8" id="KW-1133">Transmembrane helix</keyword>
<protein>
    <submittedName>
        <fullName evidence="10">Uncharacterized protein LOC113497418</fullName>
    </submittedName>
</protein>
<keyword evidence="9" id="KW-1185">Reference proteome</keyword>
<evidence type="ECO:0000256" key="1">
    <source>
        <dbReference type="ARBA" id="ARBA00004651"/>
    </source>
</evidence>
<dbReference type="Proteomes" id="UP000322000">
    <property type="component" value="Chromosome 9"/>
</dbReference>
<dbReference type="OrthoDB" id="8186464at2759"/>
<dbReference type="InterPro" id="IPR052192">
    <property type="entry name" value="Insect_Ionotropic_Sensory_Rcpt"/>
</dbReference>
<evidence type="ECO:0000256" key="4">
    <source>
        <dbReference type="ARBA" id="ARBA00022989"/>
    </source>
</evidence>
<organism evidence="9 10">
    <name type="scientific">Trichoplusia ni</name>
    <name type="common">Cabbage looper</name>
    <dbReference type="NCBI Taxonomy" id="7111"/>
    <lineage>
        <taxon>Eukaryota</taxon>
        <taxon>Metazoa</taxon>
        <taxon>Ecdysozoa</taxon>
        <taxon>Arthropoda</taxon>
        <taxon>Hexapoda</taxon>
        <taxon>Insecta</taxon>
        <taxon>Pterygota</taxon>
        <taxon>Neoptera</taxon>
        <taxon>Endopterygota</taxon>
        <taxon>Lepidoptera</taxon>
        <taxon>Glossata</taxon>
        <taxon>Ditrysia</taxon>
        <taxon>Noctuoidea</taxon>
        <taxon>Noctuidae</taxon>
        <taxon>Plusiinae</taxon>
        <taxon>Trichoplusia</taxon>
    </lineage>
</organism>
<gene>
    <name evidence="10" type="primary">LOC113497418</name>
</gene>
<dbReference type="Gene3D" id="3.40.190.10">
    <property type="entry name" value="Periplasmic binding protein-like II"/>
    <property type="match status" value="1"/>
</dbReference>
<keyword evidence="2" id="KW-1003">Cell membrane</keyword>
<dbReference type="PANTHER" id="PTHR42643:SF33">
    <property type="entry name" value="GLUTAMATE RECEPTOR 2-LIKE PROTEIN"/>
    <property type="match status" value="1"/>
</dbReference>
<feature type="transmembrane region" description="Helical" evidence="8">
    <location>
        <begin position="154"/>
        <end position="181"/>
    </location>
</feature>
<dbReference type="RefSeq" id="XP_026732766.1">
    <property type="nucleotide sequence ID" value="XM_026876965.1"/>
</dbReference>
<feature type="transmembrane region" description="Helical" evidence="8">
    <location>
        <begin position="215"/>
        <end position="237"/>
    </location>
</feature>
<keyword evidence="6" id="KW-0675">Receptor</keyword>
<dbReference type="Gene3D" id="1.10.287.70">
    <property type="match status" value="1"/>
</dbReference>
<keyword evidence="5 8" id="KW-0472">Membrane</keyword>
<name>A0A7E5VXC0_TRINI</name>
<evidence type="ECO:0000256" key="7">
    <source>
        <dbReference type="ARBA" id="ARBA00023180"/>
    </source>
</evidence>
<dbReference type="InParanoid" id="A0A7E5VXC0"/>
<evidence type="ECO:0000313" key="10">
    <source>
        <dbReference type="RefSeq" id="XP_026732766.1"/>
    </source>
</evidence>
<proteinExistence type="predicted"/>
<evidence type="ECO:0000256" key="3">
    <source>
        <dbReference type="ARBA" id="ARBA00022692"/>
    </source>
</evidence>
<evidence type="ECO:0000256" key="2">
    <source>
        <dbReference type="ARBA" id="ARBA00022475"/>
    </source>
</evidence>
<keyword evidence="7" id="KW-0325">Glycoprotein</keyword>
<evidence type="ECO:0000256" key="6">
    <source>
        <dbReference type="ARBA" id="ARBA00023170"/>
    </source>
</evidence>
<comment type="subcellular location">
    <subcellularLocation>
        <location evidence="1">Cell membrane</location>
        <topology evidence="1">Multi-pass membrane protein</topology>
    </subcellularLocation>
</comment>
<accession>A0A7E5VXC0</accession>
<dbReference type="KEGG" id="tnl:113497418"/>
<evidence type="ECO:0000256" key="8">
    <source>
        <dbReference type="SAM" id="Phobius"/>
    </source>
</evidence>
<dbReference type="GO" id="GO:0005886">
    <property type="term" value="C:plasma membrane"/>
    <property type="evidence" value="ECO:0007669"/>
    <property type="project" value="UniProtKB-SubCell"/>
</dbReference>
<sequence>MSAVEVPFPVESRNFLGEQLVAGRCNSTENGSPSLDDEGPTAEPMLDDILHFLTVRLNTTSVIRYYSKLGFRTYEGTWTGLLGALMDDSVDFALEPVTVHATRRQDMDFIFPIAETICNNNGFLSTVTCMYKTSLCFRCNIYIRQQETSTVRDIFLAPFSARLVACVMAVALLAAISVFVISRMTTTRCVKVVEFKKKTYFTLLQGGTWTPSNPAASVVLIVCLFFAVVTYNAYAAFITSVLSVRVASVDTIAAVLHSPNFKIGYIRNGADQMYLMVMLTFSSIFKTDFNANDISTKVVSTKDVQLNAFYIRGYSDADNLVTSAEEGLARAARQDYAFFAGQRVARSTLR</sequence>
<dbReference type="GeneID" id="113497418"/>
<evidence type="ECO:0000256" key="5">
    <source>
        <dbReference type="ARBA" id="ARBA00023136"/>
    </source>
</evidence>
<dbReference type="PANTHER" id="PTHR42643">
    <property type="entry name" value="IONOTROPIC RECEPTOR 20A-RELATED"/>
    <property type="match status" value="1"/>
</dbReference>
<dbReference type="SUPFAM" id="SSF53850">
    <property type="entry name" value="Periplasmic binding protein-like II"/>
    <property type="match status" value="1"/>
</dbReference>
<dbReference type="AlphaFoldDB" id="A0A7E5VXC0"/>